<dbReference type="SUPFAM" id="SSF52047">
    <property type="entry name" value="RNI-like"/>
    <property type="match status" value="1"/>
</dbReference>
<reference evidence="2" key="1">
    <citation type="journal article" date="2014" name="Genome Announc.">
        <title>De novo whole-genome sequence and genome annotation of Lichtheimia ramosa.</title>
        <authorList>
            <person name="Linde J."/>
            <person name="Schwartze V."/>
            <person name="Binder U."/>
            <person name="Lass-Florl C."/>
            <person name="Voigt K."/>
            <person name="Horn F."/>
        </authorList>
    </citation>
    <scope>NUCLEOTIDE SEQUENCE</scope>
    <source>
        <strain evidence="2">JMRC FSU:6197</strain>
    </source>
</reference>
<dbReference type="Gene3D" id="3.80.10.10">
    <property type="entry name" value="Ribonuclease Inhibitor"/>
    <property type="match status" value="1"/>
</dbReference>
<dbReference type="Gene3D" id="1.25.40.10">
    <property type="entry name" value="Tetratricopeptide repeat domain"/>
    <property type="match status" value="1"/>
</dbReference>
<sequence>MYMSQAKFEAALRDAHAMCDIDPQSPLGYLCVGEVYRQQGRQQKAIDIYSLALKKAPTQHPSYSSLIQAKEDATSQLEKRVDFISQLPFEIVNQYIIPIILEHQPWTMYNQWPYLHISQTWRDRLLQSASLHYQLDDNLNDKVAYENQVDKFKDYIHTITWHPVRGDNGLQAFPWQSAKSLKGLELYYDFLHKGQQPADLLPLLTTLGDRLTHLKLSMCLDDRHNIISDTQRPIHLERILEHAPHLRMLTVVRVIVNEWNSSNTYPNLINLAIHAPPDPMAHSNVISVLEHCPSLQALSMYGCDQSHSLRVIHDYCPKLSYLRYGPSRDIYDDSCLDFDSYNFDSNTIPGLTKLHVVAIYTLYDISDVISLLQQHHSTLEEITIIASIDETAMDEKDMNISFPQLKSLHLEGACTQSQHMFNWILEHAPNLRSLGLVTPCTTIADPVSNHITTLTMTIVDDMHYQFLDRFVSHHFNLGKHSCLKHLSLIFTSGVTGYEAMVQNIGDLIQLDTLSIDIYDVGYSNAFNIMLQKFVSRDHLFSSLSWKGDGDRLTQSLQYIQRMNHINDLTLGRKLSESDVLCVSFCNPQRSLTVESVYKIPDQALDMLRERFKKIRLSIDYMN</sequence>
<dbReference type="SMART" id="SM00028">
    <property type="entry name" value="TPR"/>
    <property type="match status" value="1"/>
</dbReference>
<keyword evidence="1" id="KW-0802">TPR repeat</keyword>
<evidence type="ECO:0000313" key="2">
    <source>
        <dbReference type="EMBL" id="CDS08518.1"/>
    </source>
</evidence>
<evidence type="ECO:0000256" key="1">
    <source>
        <dbReference type="PROSITE-ProRule" id="PRU00339"/>
    </source>
</evidence>
<dbReference type="InterPro" id="IPR032675">
    <property type="entry name" value="LRR_dom_sf"/>
</dbReference>
<accession>A0A077WN33</accession>
<dbReference type="SUPFAM" id="SSF48452">
    <property type="entry name" value="TPR-like"/>
    <property type="match status" value="1"/>
</dbReference>
<proteinExistence type="predicted"/>
<dbReference type="InterPro" id="IPR011990">
    <property type="entry name" value="TPR-like_helical_dom_sf"/>
</dbReference>
<dbReference type="OrthoDB" id="2282318at2759"/>
<dbReference type="PROSITE" id="PS50005">
    <property type="entry name" value="TPR"/>
    <property type="match status" value="1"/>
</dbReference>
<dbReference type="EMBL" id="LK023325">
    <property type="protein sequence ID" value="CDS08518.1"/>
    <property type="molecule type" value="Genomic_DNA"/>
</dbReference>
<dbReference type="InterPro" id="IPR019734">
    <property type="entry name" value="TPR_rpt"/>
</dbReference>
<organism evidence="2">
    <name type="scientific">Lichtheimia ramosa</name>
    <dbReference type="NCBI Taxonomy" id="688394"/>
    <lineage>
        <taxon>Eukaryota</taxon>
        <taxon>Fungi</taxon>
        <taxon>Fungi incertae sedis</taxon>
        <taxon>Mucoromycota</taxon>
        <taxon>Mucoromycotina</taxon>
        <taxon>Mucoromycetes</taxon>
        <taxon>Mucorales</taxon>
        <taxon>Lichtheimiaceae</taxon>
        <taxon>Lichtheimia</taxon>
    </lineage>
</organism>
<name>A0A077WN33_9FUNG</name>
<dbReference type="AlphaFoldDB" id="A0A077WN33"/>
<gene>
    <name evidence="2" type="ORF">LRAMOSA09879</name>
</gene>
<protein>
    <submittedName>
        <fullName evidence="2">Uncharacterized protein</fullName>
    </submittedName>
</protein>
<feature type="repeat" description="TPR" evidence="1">
    <location>
        <begin position="26"/>
        <end position="59"/>
    </location>
</feature>